<evidence type="ECO:0000259" key="2">
    <source>
        <dbReference type="PROSITE" id="PS51363"/>
    </source>
</evidence>
<dbReference type="Gene3D" id="1.25.40.180">
    <property type="match status" value="1"/>
</dbReference>
<feature type="region of interest" description="Disordered" evidence="1">
    <location>
        <begin position="1"/>
        <end position="24"/>
    </location>
</feature>
<evidence type="ECO:0000313" key="3">
    <source>
        <dbReference type="EMBL" id="ORX56548.1"/>
    </source>
</evidence>
<comment type="caution">
    <text evidence="3">The sequence shown here is derived from an EMBL/GenBank/DDBJ whole genome shotgun (WGS) entry which is preliminary data.</text>
</comment>
<dbReference type="InterPro" id="IPR057397">
    <property type="entry name" value="HEAT_5MP1_2"/>
</dbReference>
<dbReference type="Pfam" id="PF02020">
    <property type="entry name" value="W2"/>
    <property type="match status" value="1"/>
</dbReference>
<organism evidence="3 4">
    <name type="scientific">Piromyces finnis</name>
    <dbReference type="NCBI Taxonomy" id="1754191"/>
    <lineage>
        <taxon>Eukaryota</taxon>
        <taxon>Fungi</taxon>
        <taxon>Fungi incertae sedis</taxon>
        <taxon>Chytridiomycota</taxon>
        <taxon>Chytridiomycota incertae sedis</taxon>
        <taxon>Neocallimastigomycetes</taxon>
        <taxon>Neocallimastigales</taxon>
        <taxon>Neocallimastigaceae</taxon>
        <taxon>Piromyces</taxon>
    </lineage>
</organism>
<dbReference type="InterPro" id="IPR051245">
    <property type="entry name" value="eIF5-mimic_regulator"/>
</dbReference>
<feature type="domain" description="W2" evidence="2">
    <location>
        <begin position="252"/>
        <end position="416"/>
    </location>
</feature>
<evidence type="ECO:0000313" key="4">
    <source>
        <dbReference type="Proteomes" id="UP000193719"/>
    </source>
</evidence>
<sequence length="418" mass="48485">MSSAASQSQKPALQGVKNKQRKAAKVVKHDPGSFQSSLLTSIIEEGDSIIGDFDKYLKIIEDQSNKLDFKRYSETLCELLVIGGQLVPGGILTEDGLNPMCLFETDEKPETVRKHVEVFEKLKRRYKYLERAMENSLPHILQHINSWTELQNLKLETYIGIACAAQEIPLSILSCLNKDYLVKEGASLRFITQVFKVYLQEQSIEHFTHNLKKSKLDGNLLLFFPQNKRTDDYLSRHFIAEDLQQIVDIYKNKKLEDTKKLIIKTLETMYEDEEKPQEIVSYLKNEMVANKEWNESDITKCIWDAIDFGNKPDQMESQIKRQLEFWSPILEVFTTSPKTEINLLCKVQKACYEDVKLMKYFRHAIYCLYQGDVLSEAAILYWSEKAMLPQGKNVFAKQMAPFIDWLKNAEDEDDSDEE</sequence>
<dbReference type="Pfam" id="PF25504">
    <property type="entry name" value="HEAT_5MP1_2"/>
    <property type="match status" value="1"/>
</dbReference>
<reference evidence="3 4" key="1">
    <citation type="submission" date="2016-08" db="EMBL/GenBank/DDBJ databases">
        <title>Genomes of anaerobic fungi encode conserved fungal cellulosomes for biomass hydrolysis.</title>
        <authorList>
            <consortium name="DOE Joint Genome Institute"/>
            <person name="Haitjema C.H."/>
            <person name="Gilmore S.P."/>
            <person name="Henske J.K."/>
            <person name="Solomon K.V."/>
            <person name="De Groot R."/>
            <person name="Kuo A."/>
            <person name="Mondo S.J."/>
            <person name="Salamov A.A."/>
            <person name="Labutti K."/>
            <person name="Zhao Z."/>
            <person name="Chiniquy J."/>
            <person name="Barry K."/>
            <person name="Brewer H.M."/>
            <person name="Purvine S.O."/>
            <person name="Wright A.T."/>
            <person name="Boxma B."/>
            <person name="Van Alen T."/>
            <person name="Hackstein J.H."/>
            <person name="Baker S.E."/>
            <person name="Grigoriev I.V."/>
            <person name="O'Malley M.A."/>
        </authorList>
    </citation>
    <scope>NUCLEOTIDE SEQUENCE [LARGE SCALE GENOMIC DNA]</scope>
    <source>
        <strain evidence="4">finn</strain>
    </source>
</reference>
<dbReference type="OrthoDB" id="1727522at2759"/>
<keyword evidence="4" id="KW-1185">Reference proteome</keyword>
<accession>A0A1Y1VIN6</accession>
<dbReference type="EMBL" id="MCFH01000007">
    <property type="protein sequence ID" value="ORX56548.1"/>
    <property type="molecule type" value="Genomic_DNA"/>
</dbReference>
<dbReference type="AlphaFoldDB" id="A0A1Y1VIN6"/>
<dbReference type="GO" id="GO:0016020">
    <property type="term" value="C:membrane"/>
    <property type="evidence" value="ECO:0007669"/>
    <property type="project" value="TreeGrafter"/>
</dbReference>
<dbReference type="Proteomes" id="UP000193719">
    <property type="component" value="Unassembled WGS sequence"/>
</dbReference>
<dbReference type="GO" id="GO:0005737">
    <property type="term" value="C:cytoplasm"/>
    <property type="evidence" value="ECO:0007669"/>
    <property type="project" value="TreeGrafter"/>
</dbReference>
<proteinExistence type="predicted"/>
<evidence type="ECO:0000256" key="1">
    <source>
        <dbReference type="SAM" id="MobiDB-lite"/>
    </source>
</evidence>
<feature type="compositionally biased region" description="Polar residues" evidence="1">
    <location>
        <begin position="1"/>
        <end position="11"/>
    </location>
</feature>
<dbReference type="PANTHER" id="PTHR14208">
    <property type="entry name" value="BASIC LEUCINE ZIPPER AND W2 DOMAIN-CONTAINING PROTEIN"/>
    <property type="match status" value="1"/>
</dbReference>
<name>A0A1Y1VIN6_9FUNG</name>
<dbReference type="InterPro" id="IPR016024">
    <property type="entry name" value="ARM-type_fold"/>
</dbReference>
<dbReference type="PANTHER" id="PTHR14208:SF2">
    <property type="entry name" value="PROTEIN KRASAVIETZ"/>
    <property type="match status" value="1"/>
</dbReference>
<dbReference type="SMART" id="SM00515">
    <property type="entry name" value="eIF5C"/>
    <property type="match status" value="1"/>
</dbReference>
<reference evidence="3 4" key="2">
    <citation type="submission" date="2016-08" db="EMBL/GenBank/DDBJ databases">
        <title>Pervasive Adenine N6-methylation of Active Genes in Fungi.</title>
        <authorList>
            <consortium name="DOE Joint Genome Institute"/>
            <person name="Mondo S.J."/>
            <person name="Dannebaum R.O."/>
            <person name="Kuo R.C."/>
            <person name="Labutti K."/>
            <person name="Haridas S."/>
            <person name="Kuo A."/>
            <person name="Salamov A."/>
            <person name="Ahrendt S.R."/>
            <person name="Lipzen A."/>
            <person name="Sullivan W."/>
            <person name="Andreopoulos W.B."/>
            <person name="Clum A."/>
            <person name="Lindquist E."/>
            <person name="Daum C."/>
            <person name="Ramamoorthy G.K."/>
            <person name="Gryganskyi A."/>
            <person name="Culley D."/>
            <person name="Magnuson J.K."/>
            <person name="James T.Y."/>
            <person name="O'Malley M.A."/>
            <person name="Stajich J.E."/>
            <person name="Spatafora J.W."/>
            <person name="Visel A."/>
            <person name="Grigoriev I.V."/>
        </authorList>
    </citation>
    <scope>NUCLEOTIDE SEQUENCE [LARGE SCALE GENOMIC DNA]</scope>
    <source>
        <strain evidence="4">finn</strain>
    </source>
</reference>
<dbReference type="PROSITE" id="PS51363">
    <property type="entry name" value="W2"/>
    <property type="match status" value="1"/>
</dbReference>
<protein>
    <submittedName>
        <fullName evidence="3">ARM repeat-containing protein</fullName>
    </submittedName>
</protein>
<dbReference type="SUPFAM" id="SSF48371">
    <property type="entry name" value="ARM repeat"/>
    <property type="match status" value="1"/>
</dbReference>
<dbReference type="InterPro" id="IPR003307">
    <property type="entry name" value="W2_domain"/>
</dbReference>
<gene>
    <name evidence="3" type="ORF">BCR36DRAFT_319984</name>
</gene>